<sequence length="208" mass="24075">MAHYNKLDEVVYNESLTCWRFRVKILRIHMFYSYVTGGGPNKVYILADEDGAKMEMTVNELTAQRFRGLEKQGGKWVEIFWNIHDIPHISNMNRNYPIDIMGVIFDTEAHFDDPATPKMVFYIRDNIESQIKCVATAGNAYAFRDGFESMRDRGQVIVVLKMWRLCLETNGGLSDFMFNPCLEEVEKFGKLLNNNDPYVRRHGAVGTL</sequence>
<accession>A0ABQ8B033</accession>
<evidence type="ECO:0000259" key="1">
    <source>
        <dbReference type="Pfam" id="PF02721"/>
    </source>
</evidence>
<feature type="domain" description="Replication protein A 70 kDa DNA-binding subunit B/D first OB fold" evidence="1">
    <location>
        <begin position="5"/>
        <end position="80"/>
    </location>
</feature>
<dbReference type="SUPFAM" id="SSF50249">
    <property type="entry name" value="Nucleic acid-binding proteins"/>
    <property type="match status" value="1"/>
</dbReference>
<proteinExistence type="predicted"/>
<organism evidence="2 3">
    <name type="scientific">Brassica napus</name>
    <name type="common">Rape</name>
    <dbReference type="NCBI Taxonomy" id="3708"/>
    <lineage>
        <taxon>Eukaryota</taxon>
        <taxon>Viridiplantae</taxon>
        <taxon>Streptophyta</taxon>
        <taxon>Embryophyta</taxon>
        <taxon>Tracheophyta</taxon>
        <taxon>Spermatophyta</taxon>
        <taxon>Magnoliopsida</taxon>
        <taxon>eudicotyledons</taxon>
        <taxon>Gunneridae</taxon>
        <taxon>Pentapetalae</taxon>
        <taxon>rosids</taxon>
        <taxon>malvids</taxon>
        <taxon>Brassicales</taxon>
        <taxon>Brassicaceae</taxon>
        <taxon>Brassiceae</taxon>
        <taxon>Brassica</taxon>
    </lineage>
</organism>
<keyword evidence="3" id="KW-1185">Reference proteome</keyword>
<evidence type="ECO:0000313" key="2">
    <source>
        <dbReference type="EMBL" id="KAH0898171.1"/>
    </source>
</evidence>
<dbReference type="Proteomes" id="UP000824890">
    <property type="component" value="Unassembled WGS sequence"/>
</dbReference>
<gene>
    <name evidence="2" type="ORF">HID58_047739</name>
</gene>
<name>A0ABQ8B033_BRANA</name>
<dbReference type="EMBL" id="JAGKQM010000012">
    <property type="protein sequence ID" value="KAH0898171.1"/>
    <property type="molecule type" value="Genomic_DNA"/>
</dbReference>
<comment type="caution">
    <text evidence="2">The sequence shown here is derived from an EMBL/GenBank/DDBJ whole genome shotgun (WGS) entry which is preliminary data.</text>
</comment>
<dbReference type="InterPro" id="IPR003871">
    <property type="entry name" value="RFA1B/D_OB_1st"/>
</dbReference>
<reference evidence="2 3" key="1">
    <citation type="submission" date="2021-05" db="EMBL/GenBank/DDBJ databases">
        <title>Genome Assembly of Synthetic Allotetraploid Brassica napus Reveals Homoeologous Exchanges between Subgenomes.</title>
        <authorList>
            <person name="Davis J.T."/>
        </authorList>
    </citation>
    <scope>NUCLEOTIDE SEQUENCE [LARGE SCALE GENOMIC DNA]</scope>
    <source>
        <strain evidence="3">cv. Da-Ae</strain>
        <tissue evidence="2">Seedling</tissue>
    </source>
</reference>
<evidence type="ECO:0000313" key="3">
    <source>
        <dbReference type="Proteomes" id="UP000824890"/>
    </source>
</evidence>
<protein>
    <recommendedName>
        <fullName evidence="1">Replication protein A 70 kDa DNA-binding subunit B/D first OB fold domain-containing protein</fullName>
    </recommendedName>
</protein>
<dbReference type="InterPro" id="IPR012340">
    <property type="entry name" value="NA-bd_OB-fold"/>
</dbReference>
<dbReference type="Pfam" id="PF02721">
    <property type="entry name" value="DUF223"/>
    <property type="match status" value="1"/>
</dbReference>
<dbReference type="CDD" id="cd04481">
    <property type="entry name" value="RPA1_DBD_B_like"/>
    <property type="match status" value="1"/>
</dbReference>